<gene>
    <name evidence="1" type="ORF">SJ2017_2200</name>
</gene>
<dbReference type="EMBL" id="CP020472">
    <property type="protein sequence ID" value="ARD22493.1"/>
    <property type="molecule type" value="Genomic_DNA"/>
</dbReference>
<dbReference type="RefSeq" id="WP_055026033.1">
    <property type="nucleotide sequence ID" value="NZ_CP020472.1"/>
</dbReference>
<dbReference type="PANTHER" id="PTHR37526:SF1">
    <property type="entry name" value="PROTEIN TUSB"/>
    <property type="match status" value="1"/>
</dbReference>
<dbReference type="SUPFAM" id="SSF75169">
    <property type="entry name" value="DsrEFH-like"/>
    <property type="match status" value="1"/>
</dbReference>
<dbReference type="Pfam" id="PF04077">
    <property type="entry name" value="DsrH"/>
    <property type="match status" value="1"/>
</dbReference>
<dbReference type="InterPro" id="IPR027396">
    <property type="entry name" value="DsrEFH-like"/>
</dbReference>
<dbReference type="Gene3D" id="3.40.1260.10">
    <property type="entry name" value="DsrEFH-like"/>
    <property type="match status" value="1"/>
</dbReference>
<dbReference type="NCBIfam" id="TIGR03011">
    <property type="entry name" value="sulf_tusB_dsrH"/>
    <property type="match status" value="1"/>
</dbReference>
<dbReference type="Proteomes" id="UP000191820">
    <property type="component" value="Chromosome"/>
</dbReference>
<accession>A0ABN4YDH0</accession>
<evidence type="ECO:0000313" key="1">
    <source>
        <dbReference type="EMBL" id="ARD22493.1"/>
    </source>
</evidence>
<organism evidence="1 2">
    <name type="scientific">Shewanella japonica</name>
    <dbReference type="NCBI Taxonomy" id="93973"/>
    <lineage>
        <taxon>Bacteria</taxon>
        <taxon>Pseudomonadati</taxon>
        <taxon>Pseudomonadota</taxon>
        <taxon>Gammaproteobacteria</taxon>
        <taxon>Alteromonadales</taxon>
        <taxon>Shewanellaceae</taxon>
        <taxon>Shewanella</taxon>
    </lineage>
</organism>
<reference evidence="1 2" key="1">
    <citation type="submission" date="2017-03" db="EMBL/GenBank/DDBJ databases">
        <title>Genome sequencing of Shewanella japonica KCTC 22435.</title>
        <authorList>
            <person name="Kim K.M."/>
        </authorList>
    </citation>
    <scope>NUCLEOTIDE SEQUENCE [LARGE SCALE GENOMIC DNA]</scope>
    <source>
        <strain evidence="1 2">KCTC 22435</strain>
    </source>
</reference>
<dbReference type="PANTHER" id="PTHR37526">
    <property type="entry name" value="PROTEIN TUSB"/>
    <property type="match status" value="1"/>
</dbReference>
<sequence length="96" mass="11020">MILHLIQHSATTDNALTCCLRYIAEQDSILLSDDAINCLLNHEWQQRLSNIKIYVLIEDIDARGLGARLPQTNNIKVIDYDQFVLATLEHTKVITW</sequence>
<protein>
    <submittedName>
        <fullName evidence="1">Sulfur relay protein TusB/DsrH</fullName>
    </submittedName>
</protein>
<proteinExistence type="predicted"/>
<name>A0ABN4YDH0_9GAMM</name>
<dbReference type="InterPro" id="IPR007215">
    <property type="entry name" value="Sulphur_relay_TusB/DsrH"/>
</dbReference>
<keyword evidence="2" id="KW-1185">Reference proteome</keyword>
<evidence type="ECO:0000313" key="2">
    <source>
        <dbReference type="Proteomes" id="UP000191820"/>
    </source>
</evidence>